<evidence type="ECO:0000256" key="1">
    <source>
        <dbReference type="ARBA" id="ARBA00008007"/>
    </source>
</evidence>
<keyword evidence="4" id="KW-0808">Transferase</keyword>
<dbReference type="PANTHER" id="PTHR47505">
    <property type="entry name" value="DNA UTILIZATION PROTEIN YHGH"/>
    <property type="match status" value="1"/>
</dbReference>
<dbReference type="AlphaFoldDB" id="A0A7U4DN80"/>
<dbReference type="CDD" id="cd06223">
    <property type="entry name" value="PRTases_typeI"/>
    <property type="match status" value="1"/>
</dbReference>
<dbReference type="Pfam" id="PF18912">
    <property type="entry name" value="DZR_2"/>
    <property type="match status" value="1"/>
</dbReference>
<dbReference type="RefSeq" id="WP_015723294.1">
    <property type="nucleotide sequence ID" value="NC_014972.1"/>
</dbReference>
<dbReference type="Proteomes" id="UP000006365">
    <property type="component" value="Chromosome"/>
</dbReference>
<accession>A0A7U4DN80</accession>
<dbReference type="InterPro" id="IPR051910">
    <property type="entry name" value="ComF/GntX_DNA_util-trans"/>
</dbReference>
<evidence type="ECO:0000313" key="4">
    <source>
        <dbReference type="EMBL" id="ADW16749.1"/>
    </source>
</evidence>
<dbReference type="KEGG" id="dpr:Despr_0573"/>
<reference evidence="4 5" key="1">
    <citation type="journal article" date="2011" name="Stand. Genomic Sci.">
        <title>Complete genome sequence of Desulfobulbus propionicus type strain (1pr3).</title>
        <authorList>
            <person name="Pagani I."/>
            <person name="Lapidus A."/>
            <person name="Nolan M."/>
            <person name="Lucas S."/>
            <person name="Hammon N."/>
            <person name="Deshpande S."/>
            <person name="Cheng J.F."/>
            <person name="Chertkov O."/>
            <person name="Davenport K."/>
            <person name="Tapia R."/>
            <person name="Han C."/>
            <person name="Goodwin L."/>
            <person name="Pitluck S."/>
            <person name="Liolios K."/>
            <person name="Mavromatis K."/>
            <person name="Ivanova N."/>
            <person name="Mikhailova N."/>
            <person name="Pati A."/>
            <person name="Chen A."/>
            <person name="Palaniappan K."/>
            <person name="Land M."/>
            <person name="Hauser L."/>
            <person name="Chang Y.J."/>
            <person name="Jeffries C.D."/>
            <person name="Detter J.C."/>
            <person name="Brambilla E."/>
            <person name="Kannan K.P."/>
            <person name="Djao O.D."/>
            <person name="Rohde M."/>
            <person name="Pukall R."/>
            <person name="Spring S."/>
            <person name="Goker M."/>
            <person name="Sikorski J."/>
            <person name="Woyke T."/>
            <person name="Bristow J."/>
            <person name="Eisen J.A."/>
            <person name="Markowitz V."/>
            <person name="Hugenholtz P."/>
            <person name="Kyrpides N.C."/>
            <person name="Klenk H.P."/>
        </authorList>
    </citation>
    <scope>NUCLEOTIDE SEQUENCE [LARGE SCALE GENOMIC DNA]</scope>
    <source>
        <strain evidence="5">ATCC 33891 / DSM 2032 / 1pr3</strain>
    </source>
</reference>
<dbReference type="EMBL" id="CP002364">
    <property type="protein sequence ID" value="ADW16749.1"/>
    <property type="molecule type" value="Genomic_DNA"/>
</dbReference>
<feature type="domain" description="Double zinc ribbon" evidence="3">
    <location>
        <begin position="9"/>
        <end position="67"/>
    </location>
</feature>
<dbReference type="InterPro" id="IPR044005">
    <property type="entry name" value="DZR_2"/>
</dbReference>
<dbReference type="InterPro" id="IPR000836">
    <property type="entry name" value="PRTase_dom"/>
</dbReference>
<dbReference type="SUPFAM" id="SSF53271">
    <property type="entry name" value="PRTase-like"/>
    <property type="match status" value="1"/>
</dbReference>
<dbReference type="GO" id="GO:0016757">
    <property type="term" value="F:glycosyltransferase activity"/>
    <property type="evidence" value="ECO:0007669"/>
    <property type="project" value="UniProtKB-KW"/>
</dbReference>
<gene>
    <name evidence="4" type="ordered locus">Despr_0573</name>
</gene>
<dbReference type="PANTHER" id="PTHR47505:SF1">
    <property type="entry name" value="DNA UTILIZATION PROTEIN YHGH"/>
    <property type="match status" value="1"/>
</dbReference>
<feature type="domain" description="Phosphoribosyltransferase" evidence="2">
    <location>
        <begin position="181"/>
        <end position="236"/>
    </location>
</feature>
<proteinExistence type="inferred from homology"/>
<evidence type="ECO:0000259" key="3">
    <source>
        <dbReference type="Pfam" id="PF18912"/>
    </source>
</evidence>
<evidence type="ECO:0000313" key="5">
    <source>
        <dbReference type="Proteomes" id="UP000006365"/>
    </source>
</evidence>
<keyword evidence="4" id="KW-0328">Glycosyltransferase</keyword>
<dbReference type="Gene3D" id="3.40.50.2020">
    <property type="match status" value="1"/>
</dbReference>
<name>A0A7U4DN80_DESPD</name>
<keyword evidence="5" id="KW-1185">Reference proteome</keyword>
<protein>
    <submittedName>
        <fullName evidence="4">Phosphoribosyltransferase</fullName>
    </submittedName>
</protein>
<dbReference type="InterPro" id="IPR029057">
    <property type="entry name" value="PRTase-like"/>
</dbReference>
<dbReference type="Pfam" id="PF00156">
    <property type="entry name" value="Pribosyltran"/>
    <property type="match status" value="1"/>
</dbReference>
<evidence type="ECO:0000259" key="2">
    <source>
        <dbReference type="Pfam" id="PF00156"/>
    </source>
</evidence>
<comment type="similarity">
    <text evidence="1">Belongs to the ComF/GntX family.</text>
</comment>
<organism evidence="4 5">
    <name type="scientific">Desulfobulbus propionicus (strain ATCC 33891 / DSM 2032 / VKM B-1956 / 1pr3)</name>
    <dbReference type="NCBI Taxonomy" id="577650"/>
    <lineage>
        <taxon>Bacteria</taxon>
        <taxon>Pseudomonadati</taxon>
        <taxon>Thermodesulfobacteriota</taxon>
        <taxon>Desulfobulbia</taxon>
        <taxon>Desulfobulbales</taxon>
        <taxon>Desulfobulbaceae</taxon>
        <taxon>Desulfobulbus</taxon>
    </lineage>
</organism>
<sequence>MPSYFKALQDLLFPPACLGCERRLDSSQPPLLCGDCLGALAEISSPVCPGCGLPFANGADHLCGDCLTGCYAFDLARALFVYQPPVSALILGLKFSTSLTGLATLGALAGRSECLRLFAEPEVIAPVPLHSGRLRTRGFNQSLLVARSCFPQWRTRITPSLLLRRRPTTPQAHLSGKERRTNLKDAFILSMPASVQGKRVLLIDDVFTTGSTVNECSKVLRAGGATRIEVFTLARSLSR</sequence>